<gene>
    <name evidence="9" type="ORF">PACLA_8A072431</name>
</gene>
<dbReference type="InterPro" id="IPR020894">
    <property type="entry name" value="Cadherin_CS"/>
</dbReference>
<dbReference type="PROSITE" id="PS50268">
    <property type="entry name" value="CADHERIN_2"/>
    <property type="match status" value="12"/>
</dbReference>
<dbReference type="GO" id="GO:0005509">
    <property type="term" value="F:calcium ion binding"/>
    <property type="evidence" value="ECO:0007669"/>
    <property type="project" value="UniProtKB-UniRule"/>
</dbReference>
<dbReference type="PRINTS" id="PR00205">
    <property type="entry name" value="CADHERIN"/>
</dbReference>
<dbReference type="FunFam" id="2.60.40.60:FF:000015">
    <property type="entry name" value="FAT atypical cadherin 1"/>
    <property type="match status" value="1"/>
</dbReference>
<dbReference type="FunFam" id="2.60.40.60:FF:000116">
    <property type="entry name" value="Dachsous cadherin-related 2"/>
    <property type="match status" value="1"/>
</dbReference>
<keyword evidence="2" id="KW-0812">Transmembrane</keyword>
<sequence length="1270" mass="141522">MSLDREEQAEYTLEITASNGASNSKALLVINVDDVNDHDPVFLRKNYQVEITENRGMVKNLLCLVARDKDRGKNAEVNYVIVSGNKTLFHINDTSGTLSSESLNFEDTRKHVLRIRATDHGDPPRSSFTTVEVLVKNVNDAPTFESEEIAVSIDEEKPAGTGVAFLPVLDEDVGKNGEFDCTYENIDPEEFGKFRVVTTSGGCEIYNKVLLKWFEGSSYSLRVRVTDRASLFHKSDVITVGVKIRDLNNHDPVFLQDSYYSSVPPGTTSILTVVATDEDNGRNARIRYSLATQSEIFQIHTRKWRKETLTVGKLTAVRGKLHAGKHIVDVFAEDQGKLKRRTKVTCFITVDSEMNRSPLTISLSKPKPTLYENVGLNTLVTTVRVKKAGVQYSIVGGNTGHAFNISRHGRVSVANMLDYETVREYRLVIRAMYKSSAGLELATEKVLRIPILDINDNEPRFTILENPLVLNINTRVHPGSVITKILAHDADSAKTLIYTIKSSSSPVPFKIDSSSGVITARTSLQSRSWSYLFTVVAEDGGTARKRNELEIHVRILVGNSSLKIPRHQLVAKVNEGPLGVSRNILSFGIKNVAEHDLTYSIIKGNYGTAFCVDVTGSLYAVRELDRESRGNYILSVSVNDGESSEISDVHITVNDIDDHRPQFPDGEILIFTDENMQEQKIKRLSAEDSDLGNITYGIVGTSRQSYSNVFAMDHGIVMITRTLDREEAATHVLTIVATDQASHKTFARAVVLVRDKNDNSPRFLSRDYAQRIPLNAAQGYFILRTLATDKDSGLNGQISYTIHPLSKMFTIDESTGWISVASELTHGSFIFNVTAEDHGTARRRDTVPVKIIIEVSAGPPRFLYRGFPRGFYESVPEYQISGTKVLKLTAVSEDIVAYALYQTNVTDFVIDPISGEITTTKPLDYENIKYYEFTIQAQDLDNDRLSFSLTQNSKSKLFSIDAAGNINTLGSLQGIKDNIYLAVTVRDNGSPVLEDTATVNVVIVNYEDSLISMSKAEVSEDAIVGKPIPVSPKITPRFKRTQYTLIYPLQSPFTLHSTLGNLSLKTRLDYEERQNYSLIVRLQETGNKKNYFDVDIRIEVKDENDNQPEFVPPGDFSSCTNPIGRKIHENAQRGSLVYQLKARDKDSGLNGEVDYSMGKCQDVDCDDLFSLDLNTGELKTTGVSLTEPQYKVNILVYDKGIRARSTRGCIIVKAGPWKPQFTKQEYHFEVDESADVGQRVGVVEAQGFGVAVTYELRSPSKKHCFNDTHS</sequence>
<dbReference type="AlphaFoldDB" id="A0A6S7IG04"/>
<evidence type="ECO:0000256" key="5">
    <source>
        <dbReference type="ARBA" id="ARBA00022889"/>
    </source>
</evidence>
<comment type="caution">
    <text evidence="9">The sequence shown here is derived from an EMBL/GenBank/DDBJ whole genome shotgun (WGS) entry which is preliminary data.</text>
</comment>
<organism evidence="9 10">
    <name type="scientific">Paramuricea clavata</name>
    <name type="common">Red gorgonian</name>
    <name type="synonym">Violescent sea-whip</name>
    <dbReference type="NCBI Taxonomy" id="317549"/>
    <lineage>
        <taxon>Eukaryota</taxon>
        <taxon>Metazoa</taxon>
        <taxon>Cnidaria</taxon>
        <taxon>Anthozoa</taxon>
        <taxon>Octocorallia</taxon>
        <taxon>Malacalcyonacea</taxon>
        <taxon>Plexauridae</taxon>
        <taxon>Paramuricea</taxon>
    </lineage>
</organism>
<evidence type="ECO:0000313" key="9">
    <source>
        <dbReference type="EMBL" id="CAB4016043.1"/>
    </source>
</evidence>
<evidence type="ECO:0000256" key="3">
    <source>
        <dbReference type="ARBA" id="ARBA00022737"/>
    </source>
</evidence>
<keyword evidence="3" id="KW-0677">Repeat</keyword>
<dbReference type="PANTHER" id="PTHR24027:SF438">
    <property type="entry name" value="CADHERIN 23"/>
    <property type="match status" value="1"/>
</dbReference>
<accession>A0A6S7IG04</accession>
<dbReference type="GO" id="GO:0045296">
    <property type="term" value="F:cadherin binding"/>
    <property type="evidence" value="ECO:0007669"/>
    <property type="project" value="TreeGrafter"/>
</dbReference>
<keyword evidence="6" id="KW-1133">Transmembrane helix</keyword>
<dbReference type="GO" id="GO:0016477">
    <property type="term" value="P:cell migration"/>
    <property type="evidence" value="ECO:0007669"/>
    <property type="project" value="TreeGrafter"/>
</dbReference>
<evidence type="ECO:0000256" key="6">
    <source>
        <dbReference type="ARBA" id="ARBA00022989"/>
    </source>
</evidence>
<dbReference type="InterPro" id="IPR015919">
    <property type="entry name" value="Cadherin-like_sf"/>
</dbReference>
<keyword evidence="7" id="KW-0472">Membrane</keyword>
<dbReference type="SMART" id="SM00112">
    <property type="entry name" value="CA"/>
    <property type="match status" value="11"/>
</dbReference>
<keyword evidence="4" id="KW-0106">Calcium</keyword>
<dbReference type="Gene3D" id="2.60.40.60">
    <property type="entry name" value="Cadherins"/>
    <property type="match status" value="13"/>
</dbReference>
<evidence type="ECO:0000256" key="7">
    <source>
        <dbReference type="ARBA" id="ARBA00023136"/>
    </source>
</evidence>
<dbReference type="GO" id="GO:0007156">
    <property type="term" value="P:homophilic cell adhesion via plasma membrane adhesion molecules"/>
    <property type="evidence" value="ECO:0007669"/>
    <property type="project" value="InterPro"/>
</dbReference>
<dbReference type="InterPro" id="IPR039808">
    <property type="entry name" value="Cadherin"/>
</dbReference>
<evidence type="ECO:0000256" key="1">
    <source>
        <dbReference type="ARBA" id="ARBA00004370"/>
    </source>
</evidence>
<evidence type="ECO:0000256" key="4">
    <source>
        <dbReference type="ARBA" id="ARBA00022837"/>
    </source>
</evidence>
<dbReference type="Proteomes" id="UP001152795">
    <property type="component" value="Unassembled WGS sequence"/>
</dbReference>
<protein>
    <submittedName>
        <fullName evidence="9">Protocadherin Fat 3</fullName>
    </submittedName>
</protein>
<dbReference type="EMBL" id="CACRXK020008947">
    <property type="protein sequence ID" value="CAB4016043.1"/>
    <property type="molecule type" value="Genomic_DNA"/>
</dbReference>
<name>A0A6S7IG04_PARCT</name>
<comment type="subcellular location">
    <subcellularLocation>
        <location evidence="1">Membrane</location>
    </subcellularLocation>
</comment>
<dbReference type="Pfam" id="PF00028">
    <property type="entry name" value="Cadherin"/>
    <property type="match status" value="7"/>
</dbReference>
<dbReference type="CDD" id="cd11304">
    <property type="entry name" value="Cadherin_repeat"/>
    <property type="match status" value="12"/>
</dbReference>
<dbReference type="SUPFAM" id="SSF49313">
    <property type="entry name" value="Cadherin-like"/>
    <property type="match status" value="13"/>
</dbReference>
<dbReference type="InterPro" id="IPR002126">
    <property type="entry name" value="Cadherin-like_dom"/>
</dbReference>
<dbReference type="OrthoDB" id="6252479at2759"/>
<dbReference type="PROSITE" id="PS00232">
    <property type="entry name" value="CADHERIN_1"/>
    <property type="match status" value="4"/>
</dbReference>
<keyword evidence="5" id="KW-0130">Cell adhesion</keyword>
<dbReference type="PANTHER" id="PTHR24027">
    <property type="entry name" value="CADHERIN-23"/>
    <property type="match status" value="1"/>
</dbReference>
<dbReference type="GO" id="GO:0016342">
    <property type="term" value="C:catenin complex"/>
    <property type="evidence" value="ECO:0007669"/>
    <property type="project" value="TreeGrafter"/>
</dbReference>
<evidence type="ECO:0000313" key="10">
    <source>
        <dbReference type="Proteomes" id="UP001152795"/>
    </source>
</evidence>
<proteinExistence type="predicted"/>
<keyword evidence="8" id="KW-0325">Glycoprotein</keyword>
<dbReference type="GO" id="GO:0008013">
    <property type="term" value="F:beta-catenin binding"/>
    <property type="evidence" value="ECO:0007669"/>
    <property type="project" value="TreeGrafter"/>
</dbReference>
<keyword evidence="10" id="KW-1185">Reference proteome</keyword>
<evidence type="ECO:0000256" key="8">
    <source>
        <dbReference type="ARBA" id="ARBA00023180"/>
    </source>
</evidence>
<evidence type="ECO:0000256" key="2">
    <source>
        <dbReference type="ARBA" id="ARBA00022692"/>
    </source>
</evidence>
<dbReference type="GO" id="GO:0031175">
    <property type="term" value="P:neuron projection development"/>
    <property type="evidence" value="ECO:0007669"/>
    <property type="project" value="TreeGrafter"/>
</dbReference>
<reference evidence="9" key="1">
    <citation type="submission" date="2020-04" db="EMBL/GenBank/DDBJ databases">
        <authorList>
            <person name="Alioto T."/>
            <person name="Alioto T."/>
            <person name="Gomez Garrido J."/>
        </authorList>
    </citation>
    <scope>NUCLEOTIDE SEQUENCE</scope>
    <source>
        <strain evidence="9">A484AB</strain>
    </source>
</reference>